<dbReference type="Proteomes" id="UP001174936">
    <property type="component" value="Unassembled WGS sequence"/>
</dbReference>
<keyword evidence="3" id="KW-0862">Zinc</keyword>
<keyword evidence="7" id="KW-1185">Reference proteome</keyword>
<evidence type="ECO:0000256" key="3">
    <source>
        <dbReference type="ARBA" id="ARBA00022833"/>
    </source>
</evidence>
<evidence type="ECO:0000256" key="1">
    <source>
        <dbReference type="ARBA" id="ARBA00022723"/>
    </source>
</evidence>
<dbReference type="SUPFAM" id="SSF144232">
    <property type="entry name" value="HIT/MYND zinc finger-like"/>
    <property type="match status" value="1"/>
</dbReference>
<dbReference type="PROSITE" id="PS01360">
    <property type="entry name" value="ZF_MYND_1"/>
    <property type="match status" value="1"/>
</dbReference>
<dbReference type="PROSITE" id="PS50865">
    <property type="entry name" value="ZF_MYND_2"/>
    <property type="match status" value="1"/>
</dbReference>
<dbReference type="Pfam" id="PF01753">
    <property type="entry name" value="zf-MYND"/>
    <property type="match status" value="1"/>
</dbReference>
<dbReference type="GO" id="GO:0008270">
    <property type="term" value="F:zinc ion binding"/>
    <property type="evidence" value="ECO:0007669"/>
    <property type="project" value="UniProtKB-KW"/>
</dbReference>
<evidence type="ECO:0000256" key="4">
    <source>
        <dbReference type="PROSITE-ProRule" id="PRU00134"/>
    </source>
</evidence>
<keyword evidence="1" id="KW-0479">Metal-binding</keyword>
<dbReference type="InterPro" id="IPR002893">
    <property type="entry name" value="Znf_MYND"/>
</dbReference>
<feature type="domain" description="MYND-type" evidence="5">
    <location>
        <begin position="20"/>
        <end position="59"/>
    </location>
</feature>
<keyword evidence="2 4" id="KW-0863">Zinc-finger</keyword>
<name>A0AA39Y9G0_9PEZI</name>
<dbReference type="Gene3D" id="6.10.140.2220">
    <property type="match status" value="1"/>
</dbReference>
<gene>
    <name evidence="6" type="ORF">B0T16DRAFT_388460</name>
</gene>
<dbReference type="EMBL" id="JAULSV010000003">
    <property type="protein sequence ID" value="KAK0648174.1"/>
    <property type="molecule type" value="Genomic_DNA"/>
</dbReference>
<reference evidence="6" key="1">
    <citation type="submission" date="2023-06" db="EMBL/GenBank/DDBJ databases">
        <title>Genome-scale phylogeny and comparative genomics of the fungal order Sordariales.</title>
        <authorList>
            <consortium name="Lawrence Berkeley National Laboratory"/>
            <person name="Hensen N."/>
            <person name="Bonometti L."/>
            <person name="Westerberg I."/>
            <person name="Brannstrom I.O."/>
            <person name="Guillou S."/>
            <person name="Cros-Aarteil S."/>
            <person name="Calhoun S."/>
            <person name="Haridas S."/>
            <person name="Kuo A."/>
            <person name="Mondo S."/>
            <person name="Pangilinan J."/>
            <person name="Riley R."/>
            <person name="Labutti K."/>
            <person name="Andreopoulos B."/>
            <person name="Lipzen A."/>
            <person name="Chen C."/>
            <person name="Yanf M."/>
            <person name="Daum C."/>
            <person name="Ng V."/>
            <person name="Clum A."/>
            <person name="Steindorff A."/>
            <person name="Ohm R."/>
            <person name="Martin F."/>
            <person name="Silar P."/>
            <person name="Natvig D."/>
            <person name="Lalanne C."/>
            <person name="Gautier V."/>
            <person name="Ament-Velasquez S.L."/>
            <person name="Kruys A."/>
            <person name="Hutchinson M.I."/>
            <person name="Powell A.J."/>
            <person name="Barry K."/>
            <person name="Miller A.N."/>
            <person name="Grigoriev I.V."/>
            <person name="Debuchy R."/>
            <person name="Gladieux P."/>
            <person name="Thoren M.H."/>
            <person name="Johannesson H."/>
        </authorList>
    </citation>
    <scope>NUCLEOTIDE SEQUENCE</scope>
    <source>
        <strain evidence="6">SMH2532-1</strain>
    </source>
</reference>
<organism evidence="6 7">
    <name type="scientific">Cercophora newfieldiana</name>
    <dbReference type="NCBI Taxonomy" id="92897"/>
    <lineage>
        <taxon>Eukaryota</taxon>
        <taxon>Fungi</taxon>
        <taxon>Dikarya</taxon>
        <taxon>Ascomycota</taxon>
        <taxon>Pezizomycotina</taxon>
        <taxon>Sordariomycetes</taxon>
        <taxon>Sordariomycetidae</taxon>
        <taxon>Sordariales</taxon>
        <taxon>Lasiosphaeriaceae</taxon>
        <taxon>Cercophora</taxon>
    </lineage>
</organism>
<sequence>MSDSTGGIIAPAAGEILRECQVCDAAPPVPLSLCGGCRVVHYCCRNHQVEDRPTHKSVCKDISTARADVDAVKQKLLDQDPSIFTAGPQNKLYGRLSTDPKEDGKHYIRVLTSYAEAILKAGTQQAVKEALAIYHDLLRLDREVGLHGAGNAIPALLIRLDRDQEAYDVCVWFQKKRLADNKDWLTNMETPILDIHGANIFEDLEFDNWLKNWSDDKAVRSNIPRSACVLLILARLWFGFKMIVDVKDKNPAFTTAEVFKKTREVFPIDIVERHPEWLEDDAAKAKLIQGTLLGATSLAGALGVYNDKYFKLLENPHLRGSRQPTAPNPKSEDEAFWAFDQTYKAWEETPKALDLIMGWTKHVGVRTEL</sequence>
<accession>A0AA39Y9G0</accession>
<evidence type="ECO:0000313" key="7">
    <source>
        <dbReference type="Proteomes" id="UP001174936"/>
    </source>
</evidence>
<proteinExistence type="predicted"/>
<protein>
    <recommendedName>
        <fullName evidence="5">MYND-type domain-containing protein</fullName>
    </recommendedName>
</protein>
<evidence type="ECO:0000256" key="2">
    <source>
        <dbReference type="ARBA" id="ARBA00022771"/>
    </source>
</evidence>
<evidence type="ECO:0000259" key="5">
    <source>
        <dbReference type="PROSITE" id="PS50865"/>
    </source>
</evidence>
<evidence type="ECO:0000313" key="6">
    <source>
        <dbReference type="EMBL" id="KAK0648174.1"/>
    </source>
</evidence>
<dbReference type="AlphaFoldDB" id="A0AA39Y9G0"/>
<comment type="caution">
    <text evidence="6">The sequence shown here is derived from an EMBL/GenBank/DDBJ whole genome shotgun (WGS) entry which is preliminary data.</text>
</comment>